<dbReference type="EC" id="3.6.1.66" evidence="12"/>
<keyword evidence="7 12" id="KW-0546">Nucleotide metabolism</keyword>
<keyword evidence="6 12" id="KW-0460">Magnesium</keyword>
<dbReference type="GO" id="GO:0000166">
    <property type="term" value="F:nucleotide binding"/>
    <property type="evidence" value="ECO:0007669"/>
    <property type="project" value="UniProtKB-KW"/>
</dbReference>
<dbReference type="FunFam" id="3.90.950.10:FF:000003">
    <property type="entry name" value="Inosine triphosphate pyrophosphatase"/>
    <property type="match status" value="1"/>
</dbReference>
<name>A0A165C3T1_9APHY</name>
<evidence type="ECO:0000256" key="12">
    <source>
        <dbReference type="HAMAP-Rule" id="MF_03148"/>
    </source>
</evidence>
<dbReference type="HAMAP" id="MF_03148">
    <property type="entry name" value="HAM1_NTPase"/>
    <property type="match status" value="1"/>
</dbReference>
<comment type="catalytic activity">
    <reaction evidence="9">
        <text>ITP + H2O = IMP + diphosphate + H(+)</text>
        <dbReference type="Rhea" id="RHEA:29399"/>
        <dbReference type="ChEBI" id="CHEBI:15377"/>
        <dbReference type="ChEBI" id="CHEBI:15378"/>
        <dbReference type="ChEBI" id="CHEBI:33019"/>
        <dbReference type="ChEBI" id="CHEBI:58053"/>
        <dbReference type="ChEBI" id="CHEBI:61402"/>
        <dbReference type="EC" id="3.6.1.66"/>
    </reaction>
    <physiologicalReaction direction="left-to-right" evidence="9">
        <dbReference type="Rhea" id="RHEA:29400"/>
    </physiologicalReaction>
</comment>
<dbReference type="InterPro" id="IPR027502">
    <property type="entry name" value="ITPase"/>
</dbReference>
<dbReference type="SUPFAM" id="SSF52972">
    <property type="entry name" value="ITPase-like"/>
    <property type="match status" value="1"/>
</dbReference>
<dbReference type="GO" id="GO:0009204">
    <property type="term" value="P:deoxyribonucleoside triphosphate catabolic process"/>
    <property type="evidence" value="ECO:0007669"/>
    <property type="project" value="UniProtKB-UniRule"/>
</dbReference>
<dbReference type="GO" id="GO:0005737">
    <property type="term" value="C:cytoplasm"/>
    <property type="evidence" value="ECO:0007669"/>
    <property type="project" value="UniProtKB-SubCell"/>
</dbReference>
<evidence type="ECO:0000256" key="8">
    <source>
        <dbReference type="ARBA" id="ARBA00054940"/>
    </source>
</evidence>
<keyword evidence="12" id="KW-0539">Nucleus</keyword>
<comment type="subcellular location">
    <subcellularLocation>
        <location evidence="12">Cytoplasm</location>
    </subcellularLocation>
    <subcellularLocation>
        <location evidence="12">Nucleus</location>
    </subcellularLocation>
</comment>
<keyword evidence="12" id="KW-0464">Manganese</keyword>
<feature type="binding site" evidence="12">
    <location>
        <position position="166"/>
    </location>
    <ligand>
        <name>ITP</name>
        <dbReference type="ChEBI" id="CHEBI:61402"/>
    </ligand>
</feature>
<evidence type="ECO:0000256" key="6">
    <source>
        <dbReference type="ARBA" id="ARBA00022842"/>
    </source>
</evidence>
<dbReference type="FunCoup" id="A0A165C3T1">
    <property type="interactions" value="600"/>
</dbReference>
<accession>A0A165C3T1</accession>
<keyword evidence="2 12" id="KW-0963">Cytoplasm</keyword>
<evidence type="ECO:0000313" key="14">
    <source>
        <dbReference type="EMBL" id="KZT02156.1"/>
    </source>
</evidence>
<comment type="catalytic activity">
    <reaction evidence="11">
        <text>N(6)-hydroxy-dATP + H2O = N(6)-hydroxy-dAMP + diphosphate + H(+)</text>
        <dbReference type="Rhea" id="RHEA:83971"/>
        <dbReference type="ChEBI" id="CHEBI:15377"/>
        <dbReference type="ChEBI" id="CHEBI:15378"/>
        <dbReference type="ChEBI" id="CHEBI:33019"/>
        <dbReference type="ChEBI" id="CHEBI:233529"/>
        <dbReference type="ChEBI" id="CHEBI:233530"/>
    </reaction>
    <physiologicalReaction direction="left-to-right" evidence="11">
        <dbReference type="Rhea" id="RHEA:83972"/>
    </physiologicalReaction>
</comment>
<keyword evidence="15" id="KW-1185">Reference proteome</keyword>
<feature type="binding site" evidence="12">
    <location>
        <begin position="10"/>
        <end position="15"/>
    </location>
    <ligand>
        <name>ITP</name>
        <dbReference type="ChEBI" id="CHEBI:61402"/>
    </ligand>
</feature>
<sequence>MASRKLIFVTGNTSKLKEVRAILSRSGVEIDSQDLDIPEIQGTTREVTTAKCRRAAELLGGPCITEDTALCFEALNGLPGPYIKYFLKELGHDGLNKLLVGFPTTAAWALCTFAYSAGPGSEPILFEGRTDGHIVTAHGDGKFGWDPTFEPNGTGQTYAEMTPEKKNSLSHRYRALSKLQEYLSTLTE</sequence>
<dbReference type="GO" id="GO:0036222">
    <property type="term" value="F:XTP diphosphatase activity"/>
    <property type="evidence" value="ECO:0007669"/>
    <property type="project" value="UniProtKB-UniRule"/>
</dbReference>
<feature type="binding site" evidence="12">
    <location>
        <begin position="67"/>
        <end position="68"/>
    </location>
    <ligand>
        <name>ITP</name>
        <dbReference type="ChEBI" id="CHEBI:61402"/>
    </ligand>
</feature>
<reference evidence="14 15" key="1">
    <citation type="journal article" date="2016" name="Mol. Biol. Evol.">
        <title>Comparative Genomics of Early-Diverging Mushroom-Forming Fungi Provides Insights into the Origins of Lignocellulose Decay Capabilities.</title>
        <authorList>
            <person name="Nagy L.G."/>
            <person name="Riley R."/>
            <person name="Tritt A."/>
            <person name="Adam C."/>
            <person name="Daum C."/>
            <person name="Floudas D."/>
            <person name="Sun H."/>
            <person name="Yadav J.S."/>
            <person name="Pangilinan J."/>
            <person name="Larsson K.H."/>
            <person name="Matsuura K."/>
            <person name="Barry K."/>
            <person name="Labutti K."/>
            <person name="Kuo R."/>
            <person name="Ohm R.A."/>
            <person name="Bhattacharya S.S."/>
            <person name="Shirouzu T."/>
            <person name="Yoshinaga Y."/>
            <person name="Martin F.M."/>
            <person name="Grigoriev I.V."/>
            <person name="Hibbett D.S."/>
        </authorList>
    </citation>
    <scope>NUCLEOTIDE SEQUENCE [LARGE SCALE GENOMIC DNA]</scope>
    <source>
        <strain evidence="14 15">93-53</strain>
    </source>
</reference>
<evidence type="ECO:0000256" key="2">
    <source>
        <dbReference type="ARBA" id="ARBA00022490"/>
    </source>
</evidence>
<protein>
    <recommendedName>
        <fullName evidence="12">Inosine triphosphate pyrophosphatase</fullName>
        <shortName evidence="12">ITPase</shortName>
        <shortName evidence="12">Inosine triphosphatase</shortName>
        <ecNumber evidence="12">3.6.1.66</ecNumber>
    </recommendedName>
    <alternativeName>
        <fullName evidence="12">Non-canonical purine NTP pyrophosphatase</fullName>
    </alternativeName>
    <alternativeName>
        <fullName evidence="12">Non-standard purine NTP pyrophosphatase</fullName>
    </alternativeName>
    <alternativeName>
        <fullName evidence="12">Nucleoside-triphosphate diphosphatase</fullName>
    </alternativeName>
    <alternativeName>
        <fullName evidence="12">Nucleoside-triphosphate pyrophosphatase</fullName>
        <shortName evidence="12">NTPase</shortName>
    </alternativeName>
    <alternativeName>
        <fullName evidence="12">XTP/dITP diphosphatase</fullName>
    </alternativeName>
</protein>
<evidence type="ECO:0000256" key="9">
    <source>
        <dbReference type="ARBA" id="ARBA00093218"/>
    </source>
</evidence>
<comment type="cofactor">
    <cofactor evidence="12">
        <name>Mg(2+)</name>
        <dbReference type="ChEBI" id="CHEBI:18420"/>
    </cofactor>
    <cofactor evidence="12">
        <name>Mn(2+)</name>
        <dbReference type="ChEBI" id="CHEBI:29035"/>
    </cofactor>
    <text evidence="12">Binds 1 divalent metal cation per subunit; can use either Mg(2+) or Mn(2+).</text>
</comment>
<evidence type="ECO:0000256" key="10">
    <source>
        <dbReference type="ARBA" id="ARBA00093255"/>
    </source>
</evidence>
<keyword evidence="3 12" id="KW-0479">Metal-binding</keyword>
<dbReference type="AlphaFoldDB" id="A0A165C3T1"/>
<evidence type="ECO:0000256" key="3">
    <source>
        <dbReference type="ARBA" id="ARBA00022723"/>
    </source>
</evidence>
<dbReference type="InterPro" id="IPR029001">
    <property type="entry name" value="ITPase-like_fam"/>
</dbReference>
<dbReference type="Proteomes" id="UP000076871">
    <property type="component" value="Unassembled WGS sequence"/>
</dbReference>
<comment type="catalytic activity">
    <reaction evidence="12">
        <text>XTP + H2O = XMP + diphosphate + H(+)</text>
        <dbReference type="Rhea" id="RHEA:28610"/>
        <dbReference type="ChEBI" id="CHEBI:15377"/>
        <dbReference type="ChEBI" id="CHEBI:15378"/>
        <dbReference type="ChEBI" id="CHEBI:33019"/>
        <dbReference type="ChEBI" id="CHEBI:57464"/>
        <dbReference type="ChEBI" id="CHEBI:61314"/>
        <dbReference type="EC" id="3.6.1.66"/>
    </reaction>
</comment>
<feature type="binding site" evidence="12">
    <location>
        <begin position="171"/>
        <end position="172"/>
    </location>
    <ligand>
        <name>ITP</name>
        <dbReference type="ChEBI" id="CHEBI:61402"/>
    </ligand>
</feature>
<dbReference type="GO" id="GO:0009117">
    <property type="term" value="P:nucleotide metabolic process"/>
    <property type="evidence" value="ECO:0007669"/>
    <property type="project" value="UniProtKB-KW"/>
</dbReference>
<feature type="binding site" evidence="12">
    <location>
        <position position="67"/>
    </location>
    <ligand>
        <name>Mg(2+)</name>
        <dbReference type="ChEBI" id="CHEBI:18420"/>
    </ligand>
</feature>
<comment type="subunit">
    <text evidence="12">Homodimer.</text>
</comment>
<comment type="function">
    <text evidence="8">Pyrophosphatase that hydrolyzes the non-canonical purine nucleotides inosine triphosphate (ITP), deoxyinosine triphosphate (dITP) as well as 2'-deoxy-N-6-hydroxylaminopurine triphosphate (dHAPTP) and xanthosine 5'-triphosphate (XTP) to their respective monophosphate derivatives. The enzyme does not distinguish between the deoxy- and ribose forms. Probably excludes non-canonical purines from RNA and DNA precursor pools, thus preventing their incorporation into RNA and DNA and avoiding chromosomal lesions.</text>
</comment>
<evidence type="ECO:0000256" key="1">
    <source>
        <dbReference type="ARBA" id="ARBA00008023"/>
    </source>
</evidence>
<evidence type="ECO:0000256" key="11">
    <source>
        <dbReference type="ARBA" id="ARBA00093271"/>
    </source>
</evidence>
<dbReference type="PANTHER" id="PTHR11067:SF9">
    <property type="entry name" value="INOSINE TRIPHOSPHATE PYROPHOSPHATASE"/>
    <property type="match status" value="1"/>
</dbReference>
<dbReference type="Gene3D" id="3.90.950.10">
    <property type="match status" value="1"/>
</dbReference>
<keyword evidence="5 12" id="KW-0378">Hydrolase</keyword>
<dbReference type="PANTHER" id="PTHR11067">
    <property type="entry name" value="INOSINE TRIPHOSPHATE PYROPHOSPHATASE/HAM1 PROTEIN"/>
    <property type="match status" value="1"/>
</dbReference>
<dbReference type="EMBL" id="KV427655">
    <property type="protein sequence ID" value="KZT02156.1"/>
    <property type="molecule type" value="Genomic_DNA"/>
</dbReference>
<dbReference type="GO" id="GO:0035870">
    <property type="term" value="F:dITP diphosphatase activity"/>
    <property type="evidence" value="ECO:0007669"/>
    <property type="project" value="UniProtKB-UniRule"/>
</dbReference>
<dbReference type="Pfam" id="PF01725">
    <property type="entry name" value="Ham1p_like"/>
    <property type="match status" value="1"/>
</dbReference>
<dbReference type="CDD" id="cd00515">
    <property type="entry name" value="HAM1"/>
    <property type="match status" value="1"/>
</dbReference>
<dbReference type="GeneID" id="63830984"/>
<comment type="catalytic activity">
    <reaction evidence="10">
        <text>dITP + H2O = dIMP + diphosphate + H(+)</text>
        <dbReference type="Rhea" id="RHEA:28342"/>
        <dbReference type="ChEBI" id="CHEBI:15377"/>
        <dbReference type="ChEBI" id="CHEBI:15378"/>
        <dbReference type="ChEBI" id="CHEBI:33019"/>
        <dbReference type="ChEBI" id="CHEBI:61194"/>
        <dbReference type="ChEBI" id="CHEBI:61382"/>
        <dbReference type="EC" id="3.6.1.66"/>
    </reaction>
    <physiologicalReaction direction="left-to-right" evidence="10">
        <dbReference type="Rhea" id="RHEA:28343"/>
    </physiologicalReaction>
</comment>
<dbReference type="GO" id="GO:0036220">
    <property type="term" value="F:ITP diphosphatase activity"/>
    <property type="evidence" value="ECO:0007669"/>
    <property type="project" value="UniProtKB-UniRule"/>
</dbReference>
<keyword evidence="4 12" id="KW-0547">Nucleotide-binding</keyword>
<feature type="binding site" evidence="12">
    <location>
        <begin position="143"/>
        <end position="146"/>
    </location>
    <ligand>
        <name>ITP</name>
        <dbReference type="ChEBI" id="CHEBI:61402"/>
    </ligand>
</feature>
<gene>
    <name evidence="14" type="ORF">LAESUDRAFT_794363</name>
</gene>
<dbReference type="RefSeq" id="XP_040759896.1">
    <property type="nucleotide sequence ID" value="XM_040913956.1"/>
</dbReference>
<organism evidence="14 15">
    <name type="scientific">Laetiporus sulphureus 93-53</name>
    <dbReference type="NCBI Taxonomy" id="1314785"/>
    <lineage>
        <taxon>Eukaryota</taxon>
        <taxon>Fungi</taxon>
        <taxon>Dikarya</taxon>
        <taxon>Basidiomycota</taxon>
        <taxon>Agaricomycotina</taxon>
        <taxon>Agaricomycetes</taxon>
        <taxon>Polyporales</taxon>
        <taxon>Laetiporus</taxon>
    </lineage>
</organism>
<evidence type="ECO:0000256" key="13">
    <source>
        <dbReference type="RuleBase" id="RU003781"/>
    </source>
</evidence>
<dbReference type="OrthoDB" id="6288734at2759"/>
<evidence type="ECO:0000256" key="7">
    <source>
        <dbReference type="ARBA" id="ARBA00023080"/>
    </source>
</evidence>
<evidence type="ECO:0000256" key="5">
    <source>
        <dbReference type="ARBA" id="ARBA00022801"/>
    </source>
</evidence>
<proteinExistence type="inferred from homology"/>
<evidence type="ECO:0000313" key="15">
    <source>
        <dbReference type="Proteomes" id="UP000076871"/>
    </source>
</evidence>
<feature type="binding site" evidence="12">
    <location>
        <position position="39"/>
    </location>
    <ligand>
        <name>Mg(2+)</name>
        <dbReference type="ChEBI" id="CHEBI:18420"/>
    </ligand>
</feature>
<dbReference type="GO" id="GO:0046872">
    <property type="term" value="F:metal ion binding"/>
    <property type="evidence" value="ECO:0007669"/>
    <property type="project" value="UniProtKB-KW"/>
</dbReference>
<dbReference type="InParanoid" id="A0A165C3T1"/>
<comment type="function">
    <text evidence="12">Pyrophosphatase that hydrolyzes non-canonical purine nucleotides such as inosine triphosphate (ITP), deoxyinosine triphosphate (dITP) or xanthosine 5'-triphosphate (XTP) to their respective monophosphate derivatives. The enzyme does not distinguish between the deoxy- and ribose forms. Probably excludes non-canonical purines from RNA and DNA precursor pools, thus preventing their incorporation into RNA and DNA and avoiding chromosomal lesions.</text>
</comment>
<dbReference type="InterPro" id="IPR002637">
    <property type="entry name" value="RdgB/HAM1"/>
</dbReference>
<dbReference type="NCBIfam" id="TIGR00042">
    <property type="entry name" value="RdgB/HAM1 family non-canonical purine NTP pyrophosphatase"/>
    <property type="match status" value="1"/>
</dbReference>
<feature type="binding site" evidence="12">
    <location>
        <position position="51"/>
    </location>
    <ligand>
        <name>ITP</name>
        <dbReference type="ChEBI" id="CHEBI:61402"/>
    </ligand>
</feature>
<comment type="similarity">
    <text evidence="1 12 13">Belongs to the HAM1 NTPase family.</text>
</comment>
<dbReference type="GO" id="GO:0005634">
    <property type="term" value="C:nucleus"/>
    <property type="evidence" value="ECO:0007669"/>
    <property type="project" value="UniProtKB-SubCell"/>
</dbReference>
<evidence type="ECO:0000256" key="4">
    <source>
        <dbReference type="ARBA" id="ARBA00022741"/>
    </source>
</evidence>
<dbReference type="STRING" id="1314785.A0A165C3T1"/>